<dbReference type="GO" id="GO:0010458">
    <property type="term" value="P:exit from mitosis"/>
    <property type="evidence" value="ECO:0007669"/>
    <property type="project" value="EnsemblFungi"/>
</dbReference>
<gene>
    <name evidence="6" type="ORF">HGUI_01525</name>
</gene>
<protein>
    <submittedName>
        <fullName evidence="6">Related to Importin subunit beta-2</fullName>
    </submittedName>
</protein>
<dbReference type="GO" id="GO:0005935">
    <property type="term" value="C:cellular bud neck"/>
    <property type="evidence" value="ECO:0007669"/>
    <property type="project" value="EnsemblFungi"/>
</dbReference>
<dbReference type="OrthoDB" id="951172at2759"/>
<dbReference type="GO" id="GO:0006606">
    <property type="term" value="P:protein import into nucleus"/>
    <property type="evidence" value="ECO:0007669"/>
    <property type="project" value="EnsemblFungi"/>
</dbReference>
<organism evidence="6 7">
    <name type="scientific">Hanseniaspora guilliermondii</name>
    <dbReference type="NCBI Taxonomy" id="56406"/>
    <lineage>
        <taxon>Eukaryota</taxon>
        <taxon>Fungi</taxon>
        <taxon>Dikarya</taxon>
        <taxon>Ascomycota</taxon>
        <taxon>Saccharomycotina</taxon>
        <taxon>Saccharomycetes</taxon>
        <taxon>Saccharomycodales</taxon>
        <taxon>Saccharomycodaceae</taxon>
        <taxon>Hanseniaspora</taxon>
    </lineage>
</organism>
<dbReference type="AlphaFoldDB" id="A0A1L0CKF8"/>
<keyword evidence="5" id="KW-0653">Protein transport</keyword>
<dbReference type="PANTHER" id="PTHR10527">
    <property type="entry name" value="IMPORTIN BETA"/>
    <property type="match status" value="1"/>
</dbReference>
<reference evidence="7" key="1">
    <citation type="submission" date="2016-11" db="EMBL/GenBank/DDBJ databases">
        <authorList>
            <person name="Guldener U."/>
        </authorList>
    </citation>
    <scope>NUCLEOTIDE SEQUENCE [LARGE SCALE GENOMIC DNA]</scope>
</reference>
<dbReference type="EMBL" id="FQNF01000021">
    <property type="protein sequence ID" value="SGZ39325.1"/>
    <property type="molecule type" value="Genomic_DNA"/>
</dbReference>
<evidence type="ECO:0000313" key="6">
    <source>
        <dbReference type="EMBL" id="SGZ39325.1"/>
    </source>
</evidence>
<keyword evidence="3" id="KW-0963">Cytoplasm</keyword>
<accession>A0A1L0CKF8</accession>
<proteinExistence type="predicted"/>
<evidence type="ECO:0000256" key="5">
    <source>
        <dbReference type="ARBA" id="ARBA00022927"/>
    </source>
</evidence>
<dbReference type="SUPFAM" id="SSF48371">
    <property type="entry name" value="ARM repeat"/>
    <property type="match status" value="1"/>
</dbReference>
<dbReference type="VEuPathDB" id="FungiDB:HGUI_01525"/>
<dbReference type="Gene3D" id="1.25.10.10">
    <property type="entry name" value="Leucine-rich Repeat Variant"/>
    <property type="match status" value="1"/>
</dbReference>
<dbReference type="InterPro" id="IPR016024">
    <property type="entry name" value="ARM-type_fold"/>
</dbReference>
<evidence type="ECO:0000256" key="1">
    <source>
        <dbReference type="ARBA" id="ARBA00004496"/>
    </source>
</evidence>
<keyword evidence="4" id="KW-0677">Repeat</keyword>
<evidence type="ECO:0000256" key="3">
    <source>
        <dbReference type="ARBA" id="ARBA00022490"/>
    </source>
</evidence>
<dbReference type="InterPro" id="IPR040122">
    <property type="entry name" value="Importin_beta"/>
</dbReference>
<comment type="subcellular location">
    <subcellularLocation>
        <location evidence="1">Cytoplasm</location>
    </subcellularLocation>
</comment>
<sequence length="934" mass="106447">MSTDIGLNLTDWNPESGVLQEIKTQLANSMNIHDSNLRLKSINNLDSLKNENLLEFINYLFFIFLTENNNLDVKSASGLYLKNTMLGIDSFEPSNGFIKNNLLIIFKNPTLYSHLDKNINGIIITTVYSTYFAKKGRMNNDFIGLQVLQELIQLIDASQDLYAMRTITKIMEDSCEYLDLKWMNDSICPLSIIIPKMISYLQDDNINVKIKIESLKCINCVIPLQTQSFLTHIDTVLGILFALASNSTDSLLREQLCIIFQSLLDFRADKLVGNLQGLVSFMLHLIESSRNATNNYEDEFAENAALEASDFLLSMTSSSCIPEHLIEPYIKDMIPVLIQNLIFDQEKIEFLESTNDEIDSNIPDKEEDIKPTVGVTSITKKKKKDDGTNSKVDASEDDEDDEDYYWTLRKSCANTLDCLTEMFPVIVTQQAFPLIKDHITNPTWYIREASILALGLLSEGMIKTVQDLDKLIPLLINELRDPVSCCREITCWTLRRFTEWMSVKHPALILQILNIVLNHTIFDIKKKVQNSAISAVADFIHYSDDEIFETLLSEEILIKLNHCLEVYQKKNLLYLYDTIQTYLEKRQSLDETELNIIMPTIMKRWNSLSDQDRELWPLLQCLSTMSVVLGHGFSSQGPKIYERCCNIINECFKQDLLYKANINSVATKDRVEKDFLCGCLDLIDGLVQGQGDLLEPLFLTNDDHYNILTILSTSLQDDVHEVRQSSYALLGDLLLMCYDSLQQHPHALQTFLQSMLLEMRQQKEYLDTEASINALGNAMWCLGVFVVNLDINDELIINFLQATLDLMNQNIDSQLINDNCCVVLGKICYKRSDLLLTIPQFKENAQSIMDKVLHIGKTVEDPEEQLSIAVGIACLLQISGGKLTLTQFSDFVEIISSEHIDIPQFKNEIYGVIMNHQDLVSQLDSKLISFINSL</sequence>
<dbReference type="Proteomes" id="UP000183365">
    <property type="component" value="Unassembled WGS sequence"/>
</dbReference>
<dbReference type="GO" id="GO:0005829">
    <property type="term" value="C:cytosol"/>
    <property type="evidence" value="ECO:0007669"/>
    <property type="project" value="EnsemblFungi"/>
</dbReference>
<name>A0A1L0CKF8_9ASCO</name>
<dbReference type="GO" id="GO:0005934">
    <property type="term" value="C:cellular bud tip"/>
    <property type="evidence" value="ECO:0007669"/>
    <property type="project" value="EnsemblFungi"/>
</dbReference>
<keyword evidence="2" id="KW-0813">Transport</keyword>
<evidence type="ECO:0000256" key="4">
    <source>
        <dbReference type="ARBA" id="ARBA00022737"/>
    </source>
</evidence>
<dbReference type="InterPro" id="IPR011989">
    <property type="entry name" value="ARM-like"/>
</dbReference>
<dbReference type="GO" id="GO:0008139">
    <property type="term" value="F:nuclear localization sequence binding"/>
    <property type="evidence" value="ECO:0007669"/>
    <property type="project" value="EnsemblFungi"/>
</dbReference>
<keyword evidence="7" id="KW-1185">Reference proteome</keyword>
<evidence type="ECO:0000256" key="2">
    <source>
        <dbReference type="ARBA" id="ARBA00022448"/>
    </source>
</evidence>
<evidence type="ECO:0000313" key="7">
    <source>
        <dbReference type="Proteomes" id="UP000183365"/>
    </source>
</evidence>